<dbReference type="PATRIC" id="fig|1357400.3.peg.644"/>
<evidence type="ECO:0000256" key="3">
    <source>
        <dbReference type="ARBA" id="ARBA00022985"/>
    </source>
</evidence>
<dbReference type="CDD" id="cd02517">
    <property type="entry name" value="CMP-KDO-Synthetase"/>
    <property type="match status" value="1"/>
</dbReference>
<sequence>MIIIPARLSSTRFPNKILADIQGEPMLIKTAKNASKIDEVCIACDDEGVLKLCKSVGLRALITSKHHQSGTDRCNEAAKKLGLNSKEIIINIQADEPFLESVVIESLKDIMQKGAWMGSCAKVISQSEIENPNLVKVVLNKQNEAIYFSRASIPFWRDKESKSPPIYYGHLGVYGYSVESLAEFCALPNELDSSPLEHIEKLEQLRAIYYGKRIQMTVVQSQSIGIDTKEDLQRALERFGL</sequence>
<proteinExistence type="predicted"/>
<evidence type="ECO:0000256" key="2">
    <source>
        <dbReference type="ARBA" id="ARBA00022695"/>
    </source>
</evidence>
<dbReference type="GO" id="GO:0005829">
    <property type="term" value="C:cytosol"/>
    <property type="evidence" value="ECO:0007669"/>
    <property type="project" value="TreeGrafter"/>
</dbReference>
<gene>
    <name evidence="4" type="ORF">HMPREF2086_00473</name>
</gene>
<dbReference type="InterPro" id="IPR004528">
    <property type="entry name" value="KdsB"/>
</dbReference>
<dbReference type="RefSeq" id="WP_023927175.1">
    <property type="nucleotide sequence ID" value="NZ_KI669454.1"/>
</dbReference>
<evidence type="ECO:0000256" key="1">
    <source>
        <dbReference type="ARBA" id="ARBA00022679"/>
    </source>
</evidence>
<name>V8CCJ9_9HELI</name>
<keyword evidence="3" id="KW-0448">Lipopolysaccharide biosynthesis</keyword>
<dbReference type="PANTHER" id="PTHR42866">
    <property type="entry name" value="3-DEOXY-MANNO-OCTULOSONATE CYTIDYLYLTRANSFERASE"/>
    <property type="match status" value="1"/>
</dbReference>
<protein>
    <submittedName>
        <fullName evidence="4">3-deoxy-D-manno-octulosonate cytidylyltransferase</fullName>
    </submittedName>
</protein>
<dbReference type="InterPro" id="IPR029044">
    <property type="entry name" value="Nucleotide-diphossugar_trans"/>
</dbReference>
<dbReference type="OrthoDB" id="9815559at2"/>
<dbReference type="SUPFAM" id="SSF53448">
    <property type="entry name" value="Nucleotide-diphospho-sugar transferases"/>
    <property type="match status" value="1"/>
</dbReference>
<accession>V8CCJ9</accession>
<dbReference type="NCBIfam" id="TIGR00466">
    <property type="entry name" value="kdsB"/>
    <property type="match status" value="1"/>
</dbReference>
<dbReference type="Proteomes" id="UP000018731">
    <property type="component" value="Unassembled WGS sequence"/>
</dbReference>
<organism evidence="4 5">
    <name type="scientific">Helicobacter macacae MIT 99-5501</name>
    <dbReference type="NCBI Taxonomy" id="1357400"/>
    <lineage>
        <taxon>Bacteria</taxon>
        <taxon>Pseudomonadati</taxon>
        <taxon>Campylobacterota</taxon>
        <taxon>Epsilonproteobacteria</taxon>
        <taxon>Campylobacterales</taxon>
        <taxon>Helicobacteraceae</taxon>
        <taxon>Helicobacter</taxon>
    </lineage>
</organism>
<dbReference type="Gene3D" id="3.90.550.10">
    <property type="entry name" value="Spore Coat Polysaccharide Biosynthesis Protein SpsA, Chain A"/>
    <property type="match status" value="1"/>
</dbReference>
<dbReference type="eggNOG" id="COG1212">
    <property type="taxonomic scope" value="Bacteria"/>
</dbReference>
<dbReference type="EMBL" id="AZJI01000001">
    <property type="protein sequence ID" value="ETD25138.1"/>
    <property type="molecule type" value="Genomic_DNA"/>
</dbReference>
<dbReference type="InterPro" id="IPR003329">
    <property type="entry name" value="Cytidylyl_trans"/>
</dbReference>
<comment type="caution">
    <text evidence="4">The sequence shown here is derived from an EMBL/GenBank/DDBJ whole genome shotgun (WGS) entry which is preliminary data.</text>
</comment>
<evidence type="ECO:0000313" key="5">
    <source>
        <dbReference type="Proteomes" id="UP000018731"/>
    </source>
</evidence>
<reference evidence="4 5" key="1">
    <citation type="journal article" date="2014" name="Genome Announc.">
        <title>Draft genome sequences of six enterohepatic helicobacter species isolated from humans and one from rhesus macaques.</title>
        <authorList>
            <person name="Shen Z."/>
            <person name="Sheh A."/>
            <person name="Young S.K."/>
            <person name="Abouelliel A."/>
            <person name="Ward D.V."/>
            <person name="Earl A.M."/>
            <person name="Fox J.G."/>
        </authorList>
    </citation>
    <scope>NUCLEOTIDE SEQUENCE [LARGE SCALE GENOMIC DNA]</scope>
    <source>
        <strain evidence="4 5">MIT 99-5501</strain>
    </source>
</reference>
<dbReference type="GO" id="GO:0009103">
    <property type="term" value="P:lipopolysaccharide biosynthetic process"/>
    <property type="evidence" value="ECO:0007669"/>
    <property type="project" value="UniProtKB-KW"/>
</dbReference>
<keyword evidence="2 4" id="KW-0548">Nucleotidyltransferase</keyword>
<dbReference type="HOGENOM" id="CLU_065038_0_1_7"/>
<dbReference type="AlphaFoldDB" id="V8CCJ9"/>
<dbReference type="PANTHER" id="PTHR42866:SF2">
    <property type="entry name" value="3-DEOXY-MANNO-OCTULOSONATE CYTIDYLYLTRANSFERASE, MITOCHONDRIAL"/>
    <property type="match status" value="1"/>
</dbReference>
<dbReference type="GO" id="GO:0008690">
    <property type="term" value="F:3-deoxy-manno-octulosonate cytidylyltransferase activity"/>
    <property type="evidence" value="ECO:0007669"/>
    <property type="project" value="InterPro"/>
</dbReference>
<dbReference type="STRING" id="1357400.HMPREF2086_00473"/>
<keyword evidence="5" id="KW-1185">Reference proteome</keyword>
<dbReference type="NCBIfam" id="NF003952">
    <property type="entry name" value="PRK05450.1-5"/>
    <property type="match status" value="1"/>
</dbReference>
<evidence type="ECO:0000313" key="4">
    <source>
        <dbReference type="EMBL" id="ETD25138.1"/>
    </source>
</evidence>
<keyword evidence="1 4" id="KW-0808">Transferase</keyword>
<dbReference type="Pfam" id="PF02348">
    <property type="entry name" value="CTP_transf_3"/>
    <property type="match status" value="1"/>
</dbReference>